<organism evidence="4 5">
    <name type="scientific">Geoanaerobacter pelophilus</name>
    <dbReference type="NCBI Taxonomy" id="60036"/>
    <lineage>
        <taxon>Bacteria</taxon>
        <taxon>Pseudomonadati</taxon>
        <taxon>Thermodesulfobacteriota</taxon>
        <taxon>Desulfuromonadia</taxon>
        <taxon>Geobacterales</taxon>
        <taxon>Geobacteraceae</taxon>
        <taxon>Geoanaerobacter</taxon>
    </lineage>
</organism>
<dbReference type="GO" id="GO:0000150">
    <property type="term" value="F:DNA strand exchange activity"/>
    <property type="evidence" value="ECO:0007669"/>
    <property type="project" value="InterPro"/>
</dbReference>
<dbReference type="EMBL" id="JAHCVJ010000010">
    <property type="protein sequence ID" value="MBT0666278.1"/>
    <property type="molecule type" value="Genomic_DNA"/>
</dbReference>
<keyword evidence="2" id="KW-0233">DNA recombination</keyword>
<dbReference type="PANTHER" id="PTHR30461">
    <property type="entry name" value="DNA-INVERTASE FROM LAMBDOID PROPHAGE"/>
    <property type="match status" value="1"/>
</dbReference>
<keyword evidence="1" id="KW-0238">DNA-binding</keyword>
<protein>
    <submittedName>
        <fullName evidence="4">Recombinase family protein</fullName>
    </submittedName>
</protein>
<keyword evidence="5" id="KW-1185">Reference proteome</keyword>
<dbReference type="CDD" id="cd00338">
    <property type="entry name" value="Ser_Recombinase"/>
    <property type="match status" value="1"/>
</dbReference>
<gene>
    <name evidence="4" type="ORF">KI809_18360</name>
</gene>
<name>A0AAW4LB03_9BACT</name>
<dbReference type="PANTHER" id="PTHR30461:SF2">
    <property type="entry name" value="SERINE RECOMBINASE PINE-RELATED"/>
    <property type="match status" value="1"/>
</dbReference>
<comment type="caution">
    <text evidence="4">The sequence shown here is derived from an EMBL/GenBank/DDBJ whole genome shotgun (WGS) entry which is preliminary data.</text>
</comment>
<dbReference type="SMART" id="SM00857">
    <property type="entry name" value="Resolvase"/>
    <property type="match status" value="1"/>
</dbReference>
<dbReference type="Gene3D" id="3.40.50.1390">
    <property type="entry name" value="Resolvase, N-terminal catalytic domain"/>
    <property type="match status" value="1"/>
</dbReference>
<dbReference type="PROSITE" id="PS51736">
    <property type="entry name" value="RECOMBINASES_3"/>
    <property type="match status" value="1"/>
</dbReference>
<feature type="domain" description="Resolvase/invertase-type recombinase catalytic" evidence="3">
    <location>
        <begin position="2"/>
        <end position="138"/>
    </location>
</feature>
<evidence type="ECO:0000313" key="5">
    <source>
        <dbReference type="Proteomes" id="UP000811899"/>
    </source>
</evidence>
<sequence length="221" mass="24121">MKYIAYYRVSSQKQGKSGLGLEAQKKMVADFIAANNGELVGEYTEVESGKVDSRPELAKAMRQADLVKGQLLVAKLDRLSRSLHFLTSLQKNQVNFVIADMPHCDSFTVHIYGALAQKERERISSTTKAGLERARARGVKLGTNNLKPELVAEASAKGVQVLKAQAADFANKVMPTITALKDQGKGLREIARELDKIGVLTARGKQWTPTAVNNVLKRAAA</sequence>
<dbReference type="Proteomes" id="UP000811899">
    <property type="component" value="Unassembled WGS sequence"/>
</dbReference>
<dbReference type="InterPro" id="IPR011109">
    <property type="entry name" value="DNA_bind_recombinase_dom"/>
</dbReference>
<evidence type="ECO:0000256" key="2">
    <source>
        <dbReference type="ARBA" id="ARBA00023172"/>
    </source>
</evidence>
<dbReference type="InterPro" id="IPR050639">
    <property type="entry name" value="SSR_resolvase"/>
</dbReference>
<evidence type="ECO:0000259" key="3">
    <source>
        <dbReference type="PROSITE" id="PS51736"/>
    </source>
</evidence>
<dbReference type="Pfam" id="PF07508">
    <property type="entry name" value="Recombinase"/>
    <property type="match status" value="1"/>
</dbReference>
<proteinExistence type="predicted"/>
<dbReference type="GO" id="GO:0003677">
    <property type="term" value="F:DNA binding"/>
    <property type="evidence" value="ECO:0007669"/>
    <property type="project" value="UniProtKB-KW"/>
</dbReference>
<dbReference type="InterPro" id="IPR006119">
    <property type="entry name" value="Resolv_N"/>
</dbReference>
<accession>A0AAW4LB03</accession>
<reference evidence="4 5" key="1">
    <citation type="submission" date="2021-05" db="EMBL/GenBank/DDBJ databases">
        <title>The draft genome of Geobacter pelophilus DSM 12255.</title>
        <authorList>
            <person name="Xu Z."/>
            <person name="Masuda Y."/>
            <person name="Itoh H."/>
            <person name="Senoo K."/>
        </authorList>
    </citation>
    <scope>NUCLEOTIDE SEQUENCE [LARGE SCALE GENOMIC DNA]</scope>
    <source>
        <strain evidence="4 5">DSM 12255</strain>
    </source>
</reference>
<dbReference type="SUPFAM" id="SSF53041">
    <property type="entry name" value="Resolvase-like"/>
    <property type="match status" value="1"/>
</dbReference>
<dbReference type="AlphaFoldDB" id="A0AAW4LB03"/>
<dbReference type="RefSeq" id="WP_214173052.1">
    <property type="nucleotide sequence ID" value="NZ_JAHCVJ010000010.1"/>
</dbReference>
<evidence type="ECO:0000313" key="4">
    <source>
        <dbReference type="EMBL" id="MBT0666278.1"/>
    </source>
</evidence>
<dbReference type="InterPro" id="IPR036162">
    <property type="entry name" value="Resolvase-like_N_sf"/>
</dbReference>
<evidence type="ECO:0000256" key="1">
    <source>
        <dbReference type="ARBA" id="ARBA00023125"/>
    </source>
</evidence>
<dbReference type="Pfam" id="PF00239">
    <property type="entry name" value="Resolvase"/>
    <property type="match status" value="1"/>
</dbReference>